<dbReference type="Gene3D" id="1.20.1290.10">
    <property type="entry name" value="AhpD-like"/>
    <property type="match status" value="1"/>
</dbReference>
<dbReference type="Pfam" id="PF02627">
    <property type="entry name" value="CMD"/>
    <property type="match status" value="1"/>
</dbReference>
<comment type="caution">
    <text evidence="2">The sequence shown here is derived from an EMBL/GenBank/DDBJ whole genome shotgun (WGS) entry which is preliminary data.</text>
</comment>
<organism evidence="2 3">
    <name type="scientific">Microbispora corallina</name>
    <dbReference type="NCBI Taxonomy" id="83302"/>
    <lineage>
        <taxon>Bacteria</taxon>
        <taxon>Bacillati</taxon>
        <taxon>Actinomycetota</taxon>
        <taxon>Actinomycetes</taxon>
        <taxon>Streptosporangiales</taxon>
        <taxon>Streptosporangiaceae</taxon>
        <taxon>Microbispora</taxon>
    </lineage>
</organism>
<reference evidence="2 3" key="1">
    <citation type="submission" date="2021-01" db="EMBL/GenBank/DDBJ databases">
        <title>Whole genome shotgun sequence of Microbispora corallina NBRC 16416.</title>
        <authorList>
            <person name="Komaki H."/>
            <person name="Tamura T."/>
        </authorList>
    </citation>
    <scope>NUCLEOTIDE SEQUENCE [LARGE SCALE GENOMIC DNA]</scope>
    <source>
        <strain evidence="2 3">NBRC 16416</strain>
    </source>
</reference>
<protein>
    <submittedName>
        <fullName evidence="2">Carboxymuconolactone decarboxylase</fullName>
    </submittedName>
</protein>
<dbReference type="EMBL" id="BOOC01000020">
    <property type="protein sequence ID" value="GIH41224.1"/>
    <property type="molecule type" value="Genomic_DNA"/>
</dbReference>
<evidence type="ECO:0000259" key="1">
    <source>
        <dbReference type="Pfam" id="PF02627"/>
    </source>
</evidence>
<dbReference type="Proteomes" id="UP000603904">
    <property type="component" value="Unassembled WGS sequence"/>
</dbReference>
<gene>
    <name evidence="2" type="ORF">Mco01_42240</name>
</gene>
<dbReference type="InterPro" id="IPR003779">
    <property type="entry name" value="CMD-like"/>
</dbReference>
<dbReference type="InterPro" id="IPR010195">
    <property type="entry name" value="Uncharacterised_peroxidase-rel"/>
</dbReference>
<dbReference type="PANTHER" id="PTHR35446:SF2">
    <property type="entry name" value="CARBOXYMUCONOLACTONE DECARBOXYLASE-LIKE DOMAIN-CONTAINING PROTEIN"/>
    <property type="match status" value="1"/>
</dbReference>
<sequence length="228" mass="24597">MTSAVAAPERPNVAAKLSITPLSDAVREWPPPPVKGETNHRGATRPHITLSSAEPGIRGLFRFRPETALPLNQLVDVLLCGESTLTRGERELIATYVSGLNQCRFCFFTHAAFAAARLPEGMSLVEQVRQDLDAAPVPAKLRALLRIAASVQQGGKQVTEEQVAQARAEGATDLEIHDTVLIAAAFCMFNRYVDGLATVASDDPVHYEERARLATGYVRVLADALAQG</sequence>
<dbReference type="InterPro" id="IPR029032">
    <property type="entry name" value="AhpD-like"/>
</dbReference>
<accession>A0ABQ4G2D0</accession>
<evidence type="ECO:0000313" key="3">
    <source>
        <dbReference type="Proteomes" id="UP000603904"/>
    </source>
</evidence>
<feature type="domain" description="Carboxymuconolactone decarboxylase-like" evidence="1">
    <location>
        <begin position="119"/>
        <end position="197"/>
    </location>
</feature>
<evidence type="ECO:0000313" key="2">
    <source>
        <dbReference type="EMBL" id="GIH41224.1"/>
    </source>
</evidence>
<dbReference type="RefSeq" id="WP_204058580.1">
    <property type="nucleotide sequence ID" value="NZ_BOOC01000020.1"/>
</dbReference>
<name>A0ABQ4G2D0_9ACTN</name>
<dbReference type="NCBIfam" id="TIGR01926">
    <property type="entry name" value="peroxid_rel"/>
    <property type="match status" value="1"/>
</dbReference>
<proteinExistence type="predicted"/>
<keyword evidence="3" id="KW-1185">Reference proteome</keyword>
<dbReference type="SUPFAM" id="SSF69118">
    <property type="entry name" value="AhpD-like"/>
    <property type="match status" value="1"/>
</dbReference>
<dbReference type="PANTHER" id="PTHR35446">
    <property type="entry name" value="SI:CH211-175M2.5"/>
    <property type="match status" value="1"/>
</dbReference>